<evidence type="ECO:0000313" key="2">
    <source>
        <dbReference type="EMBL" id="OPA78331.1"/>
    </source>
</evidence>
<protein>
    <recommendedName>
        <fullName evidence="1">DinB-like domain-containing protein</fullName>
    </recommendedName>
</protein>
<dbReference type="SUPFAM" id="SSF109854">
    <property type="entry name" value="DinB/YfiT-like putative metalloenzymes"/>
    <property type="match status" value="1"/>
</dbReference>
<reference evidence="2 3" key="1">
    <citation type="submission" date="2017-01" db="EMBL/GenBank/DDBJ databases">
        <title>Genome analysis of Paenibacillus selenitrireducens ES3-24.</title>
        <authorList>
            <person name="Xu D."/>
            <person name="Yao R."/>
            <person name="Zheng S."/>
        </authorList>
    </citation>
    <scope>NUCLEOTIDE SEQUENCE [LARGE SCALE GENOMIC DNA]</scope>
    <source>
        <strain evidence="2 3">ES3-24</strain>
    </source>
</reference>
<proteinExistence type="predicted"/>
<name>A0A1T2XEM9_9BACL</name>
<dbReference type="Proteomes" id="UP000190188">
    <property type="component" value="Unassembled WGS sequence"/>
</dbReference>
<dbReference type="RefSeq" id="WP_078498543.1">
    <property type="nucleotide sequence ID" value="NZ_MSZX01000004.1"/>
</dbReference>
<dbReference type="STRING" id="1324314.BVG16_10610"/>
<dbReference type="EMBL" id="MSZX01000004">
    <property type="protein sequence ID" value="OPA78331.1"/>
    <property type="molecule type" value="Genomic_DNA"/>
</dbReference>
<dbReference type="Gene3D" id="1.20.120.450">
    <property type="entry name" value="dinb family like domain"/>
    <property type="match status" value="1"/>
</dbReference>
<dbReference type="Pfam" id="PF12867">
    <property type="entry name" value="DinB_2"/>
    <property type="match status" value="1"/>
</dbReference>
<dbReference type="InterPro" id="IPR024775">
    <property type="entry name" value="DinB-like"/>
</dbReference>
<dbReference type="InterPro" id="IPR034660">
    <property type="entry name" value="DinB/YfiT-like"/>
</dbReference>
<accession>A0A1T2XEM9</accession>
<dbReference type="AlphaFoldDB" id="A0A1T2XEM9"/>
<organism evidence="2 3">
    <name type="scientific">Paenibacillus selenitireducens</name>
    <dbReference type="NCBI Taxonomy" id="1324314"/>
    <lineage>
        <taxon>Bacteria</taxon>
        <taxon>Bacillati</taxon>
        <taxon>Bacillota</taxon>
        <taxon>Bacilli</taxon>
        <taxon>Bacillales</taxon>
        <taxon>Paenibacillaceae</taxon>
        <taxon>Paenibacillus</taxon>
    </lineage>
</organism>
<feature type="domain" description="DinB-like" evidence="1">
    <location>
        <begin position="19"/>
        <end position="147"/>
    </location>
</feature>
<evidence type="ECO:0000259" key="1">
    <source>
        <dbReference type="Pfam" id="PF12867"/>
    </source>
</evidence>
<evidence type="ECO:0000313" key="3">
    <source>
        <dbReference type="Proteomes" id="UP000190188"/>
    </source>
</evidence>
<sequence length="160" mass="18782">MYKERIIKEKLGLIEWSNSLRNLSNELWFKEFHNGTWGTADVISHFISWDQFMIENRITYILKDESLPTNTVDVESINKGAISYARTGISKEEVINRFISVRKELVSLIDVIPAEKFNQPFPGKETMTLYEYFVGMVNHDLKHKEQIDSFLKNQEGESFR</sequence>
<keyword evidence="3" id="KW-1185">Reference proteome</keyword>
<dbReference type="OrthoDB" id="2964295at2"/>
<comment type="caution">
    <text evidence="2">The sequence shown here is derived from an EMBL/GenBank/DDBJ whole genome shotgun (WGS) entry which is preliminary data.</text>
</comment>
<gene>
    <name evidence="2" type="ORF">BVG16_10610</name>
</gene>